<dbReference type="AlphaFoldDB" id="A0A4U3LAX3"/>
<comment type="caution">
    <text evidence="2">The sequence shown here is derived from an EMBL/GenBank/DDBJ whole genome shotgun (WGS) entry which is preliminary data.</text>
</comment>
<feature type="domain" description="DUF4185" evidence="1">
    <location>
        <begin position="237"/>
        <end position="338"/>
    </location>
</feature>
<evidence type="ECO:0000313" key="3">
    <source>
        <dbReference type="Proteomes" id="UP000305848"/>
    </source>
</evidence>
<organism evidence="2 3">
    <name type="scientific">Ilyomonas limi</name>
    <dbReference type="NCBI Taxonomy" id="2575867"/>
    <lineage>
        <taxon>Bacteria</taxon>
        <taxon>Pseudomonadati</taxon>
        <taxon>Bacteroidota</taxon>
        <taxon>Chitinophagia</taxon>
        <taxon>Chitinophagales</taxon>
        <taxon>Chitinophagaceae</taxon>
        <taxon>Ilyomonas</taxon>
    </lineage>
</organism>
<reference evidence="2 3" key="1">
    <citation type="submission" date="2019-05" db="EMBL/GenBank/DDBJ databases">
        <title>Panacibacter sp. strain 17mud1-8 Genome sequencing and assembly.</title>
        <authorList>
            <person name="Chhetri G."/>
        </authorList>
    </citation>
    <scope>NUCLEOTIDE SEQUENCE [LARGE SCALE GENOMIC DNA]</scope>
    <source>
        <strain evidence="2 3">17mud1-8</strain>
    </source>
</reference>
<dbReference type="OrthoDB" id="9765957at2"/>
<gene>
    <name evidence="2" type="ORF">FC093_02300</name>
</gene>
<dbReference type="RefSeq" id="WP_137260109.1">
    <property type="nucleotide sequence ID" value="NZ_SZQL01000001.1"/>
</dbReference>
<dbReference type="InterPro" id="IPR025442">
    <property type="entry name" value="DUF4185"/>
</dbReference>
<name>A0A4U3LAX3_9BACT</name>
<evidence type="ECO:0000313" key="2">
    <source>
        <dbReference type="EMBL" id="TKK71869.1"/>
    </source>
</evidence>
<dbReference type="PROSITE" id="PS51257">
    <property type="entry name" value="PROKAR_LIPOPROTEIN"/>
    <property type="match status" value="1"/>
</dbReference>
<sequence>MKPYNNPLKLTISAGIFMLLSCSSGKHISQSPVNTDLTSLKFTVEAADDWSDLFYRKSGWFGADGIFAIAKNGVDTAGAGKDSETTLLFSDTMFGDIVDDSLQPGYTMVHNSVAIIKGNEPVKDNIRFYVNKKADGTPESMFIPNTPNTKPGDYFWLGDGFVNPAKNNATYIFGYRIHDTSTAVFGFGEFGNVLIKIPQGSKPPYSDQQQMDTPFFLAGTTDIQGSFGACIFPNIKAAGYKTADGYVYVYGLRGKEKNVMVARVLPKDFEEFDKWRFWDGSTWNKDISKVANITNHASNELSVCPLPDGRYAMVFQTDGIGRGVGLRLSNHPQGPFGPIIKLWECKEPDIAKNFIVYNAKAHTNLSNPNELLISYNVNSFDFWNDIKVYPNLYRPRFIRVKLLQ</sequence>
<dbReference type="Pfam" id="PF13810">
    <property type="entry name" value="DUF4185"/>
    <property type="match status" value="1"/>
</dbReference>
<accession>A0A4U3LAX3</accession>
<proteinExistence type="predicted"/>
<evidence type="ECO:0000259" key="1">
    <source>
        <dbReference type="Pfam" id="PF13810"/>
    </source>
</evidence>
<keyword evidence="3" id="KW-1185">Reference proteome</keyword>
<protein>
    <submittedName>
        <fullName evidence="2">DUF4185 domain-containing protein</fullName>
    </submittedName>
</protein>
<dbReference type="EMBL" id="SZQL01000001">
    <property type="protein sequence ID" value="TKK71869.1"/>
    <property type="molecule type" value="Genomic_DNA"/>
</dbReference>
<dbReference type="Proteomes" id="UP000305848">
    <property type="component" value="Unassembled WGS sequence"/>
</dbReference>